<dbReference type="KEGG" id="tet:TTHERM_00874730"/>
<evidence type="ECO:0000256" key="2">
    <source>
        <dbReference type="SAM" id="MobiDB-lite"/>
    </source>
</evidence>
<reference evidence="4" key="1">
    <citation type="journal article" date="2006" name="PLoS Biol.">
        <title>Macronuclear genome sequence of the ciliate Tetrahymena thermophila, a model eukaryote.</title>
        <authorList>
            <person name="Eisen J.A."/>
            <person name="Coyne R.S."/>
            <person name="Wu M."/>
            <person name="Wu D."/>
            <person name="Thiagarajan M."/>
            <person name="Wortman J.R."/>
            <person name="Badger J.H."/>
            <person name="Ren Q."/>
            <person name="Amedeo P."/>
            <person name="Jones K.M."/>
            <person name="Tallon L.J."/>
            <person name="Delcher A.L."/>
            <person name="Salzberg S.L."/>
            <person name="Silva J.C."/>
            <person name="Haas B.J."/>
            <person name="Majoros W.H."/>
            <person name="Farzad M."/>
            <person name="Carlton J.M."/>
            <person name="Smith R.K. Jr."/>
            <person name="Garg J."/>
            <person name="Pearlman R.E."/>
            <person name="Karrer K.M."/>
            <person name="Sun L."/>
            <person name="Manning G."/>
            <person name="Elde N.C."/>
            <person name="Turkewitz A.P."/>
            <person name="Asai D.J."/>
            <person name="Wilkes D.E."/>
            <person name="Wang Y."/>
            <person name="Cai H."/>
            <person name="Collins K."/>
            <person name="Stewart B.A."/>
            <person name="Lee S.R."/>
            <person name="Wilamowska K."/>
            <person name="Weinberg Z."/>
            <person name="Ruzzo W.L."/>
            <person name="Wloga D."/>
            <person name="Gaertig J."/>
            <person name="Frankel J."/>
            <person name="Tsao C.-C."/>
            <person name="Gorovsky M.A."/>
            <person name="Keeling P.J."/>
            <person name="Waller R.F."/>
            <person name="Patron N.J."/>
            <person name="Cherry J.M."/>
            <person name="Stover N.A."/>
            <person name="Krieger C.J."/>
            <person name="del Toro C."/>
            <person name="Ryder H.F."/>
            <person name="Williamson S.C."/>
            <person name="Barbeau R.A."/>
            <person name="Hamilton E.P."/>
            <person name="Orias E."/>
        </authorList>
    </citation>
    <scope>NUCLEOTIDE SEQUENCE [LARGE SCALE GENOMIC DNA]</scope>
    <source>
        <strain evidence="4">SB210</strain>
    </source>
</reference>
<accession>Q22LI2</accession>
<proteinExistence type="predicted"/>
<sequence>MSEIQFTQMEVEDSNFYQNSEENKSTQTSSHSDNQLSPEFYESQIEKDIQNNNVYQQKLIRLQNKLECKRTKKNQKLFVSIPFLLKQNIGYKDQFTIFGGITVHVGKEIYLESQYQKTSIGDNFRQPFELLFNKVNSRYDCLYQSQQKGRVDFDMIIDMCYKKQSQEYKELGDLLSFYQRNVKKVKVLEERVLKIKKEELQEIESEYQQFVAHCKQLIDNKGSNEIYRYCIGRLNYAMGDIEIQYSGFSQGYLHLLGINGDIYQQLFLRGKQISLQSKDTPKVSLSQQAILQRIDFDNKSDHSMQYKIKTIDGFEITIKEKLIKIDSPFTAHQITKIDHICYIVDCEVDVDDILNLIQYREKIVAENNYKSYEDYMASIMHQNLNDVEYSVLSEYFLQKYYPEQYKYTLQEQNENNQQQK</sequence>
<gene>
    <name evidence="3" type="ORF">TTHERM_00874730</name>
</gene>
<dbReference type="GeneID" id="7837950"/>
<evidence type="ECO:0000256" key="1">
    <source>
        <dbReference type="SAM" id="Coils"/>
    </source>
</evidence>
<dbReference type="EMBL" id="GG662863">
    <property type="protein sequence ID" value="EAR86158.1"/>
    <property type="molecule type" value="Genomic_DNA"/>
</dbReference>
<protein>
    <submittedName>
        <fullName evidence="3">Uncharacterized protein</fullName>
    </submittedName>
</protein>
<evidence type="ECO:0000313" key="4">
    <source>
        <dbReference type="Proteomes" id="UP000009168"/>
    </source>
</evidence>
<feature type="compositionally biased region" description="Polar residues" evidence="2">
    <location>
        <begin position="15"/>
        <end position="35"/>
    </location>
</feature>
<dbReference type="HOGENOM" id="CLU_654701_0_0_1"/>
<dbReference type="InParanoid" id="Q22LI2"/>
<keyword evidence="4" id="KW-1185">Reference proteome</keyword>
<evidence type="ECO:0000313" key="3">
    <source>
        <dbReference type="EMBL" id="EAR86158.1"/>
    </source>
</evidence>
<feature type="coiled-coil region" evidence="1">
    <location>
        <begin position="186"/>
        <end position="220"/>
    </location>
</feature>
<feature type="coiled-coil region" evidence="1">
    <location>
        <begin position="45"/>
        <end position="72"/>
    </location>
</feature>
<dbReference type="AlphaFoldDB" id="Q22LI2"/>
<organism evidence="3 4">
    <name type="scientific">Tetrahymena thermophila (strain SB210)</name>
    <dbReference type="NCBI Taxonomy" id="312017"/>
    <lineage>
        <taxon>Eukaryota</taxon>
        <taxon>Sar</taxon>
        <taxon>Alveolata</taxon>
        <taxon>Ciliophora</taxon>
        <taxon>Intramacronucleata</taxon>
        <taxon>Oligohymenophorea</taxon>
        <taxon>Hymenostomatida</taxon>
        <taxon>Tetrahymenina</taxon>
        <taxon>Tetrahymenidae</taxon>
        <taxon>Tetrahymena</taxon>
    </lineage>
</organism>
<feature type="region of interest" description="Disordered" evidence="2">
    <location>
        <begin position="1"/>
        <end position="35"/>
    </location>
</feature>
<name>Q22LI2_TETTS</name>
<dbReference type="RefSeq" id="XP_976753.1">
    <property type="nucleotide sequence ID" value="XM_971660.1"/>
</dbReference>
<dbReference type="Proteomes" id="UP000009168">
    <property type="component" value="Unassembled WGS sequence"/>
</dbReference>
<keyword evidence="1" id="KW-0175">Coiled coil</keyword>